<reference evidence="1" key="1">
    <citation type="submission" date="2019-08" db="EMBL/GenBank/DDBJ databases">
        <authorList>
            <person name="Yao H."/>
        </authorList>
    </citation>
    <scope>NUCLEOTIDE SEQUENCE</scope>
    <source>
        <strain evidence="1">4M18F</strain>
        <plasmid evidence="1">p4M18F</plasmid>
    </source>
</reference>
<evidence type="ECO:0000313" key="1">
    <source>
        <dbReference type="EMBL" id="QID22539.1"/>
    </source>
</evidence>
<proteinExistence type="predicted"/>
<geneLocation type="plasmid" evidence="1">
    <name>p4M18F</name>
</geneLocation>
<keyword evidence="1" id="KW-0614">Plasmid</keyword>
<protein>
    <submittedName>
        <fullName evidence="1">Uncharacterized protein</fullName>
    </submittedName>
</protein>
<organism evidence="1">
    <name type="scientific">Escherichia coli</name>
    <dbReference type="NCBI Taxonomy" id="562"/>
    <lineage>
        <taxon>Bacteria</taxon>
        <taxon>Pseudomonadati</taxon>
        <taxon>Pseudomonadota</taxon>
        <taxon>Gammaproteobacteria</taxon>
        <taxon>Enterobacterales</taxon>
        <taxon>Enterobacteriaceae</taxon>
        <taxon>Escherichia</taxon>
    </lineage>
</organism>
<dbReference type="EMBL" id="MN256757">
    <property type="protein sequence ID" value="QID22539.1"/>
    <property type="molecule type" value="Genomic_DNA"/>
</dbReference>
<dbReference type="AlphaFoldDB" id="A0A6G6AKD8"/>
<name>A0A6G6AKD8_ECOLX</name>
<accession>A0A6G6AKD8</accession>
<sequence length="47" mass="5195">MKLKIYVARTLGFCCCNRQSLQNTLPFPVNNLPVKPPGADESPNDFG</sequence>